<dbReference type="SUPFAM" id="SSF57701">
    <property type="entry name" value="Zn2/Cys6 DNA-binding domain"/>
    <property type="match status" value="1"/>
</dbReference>
<evidence type="ECO:0000256" key="1">
    <source>
        <dbReference type="ARBA" id="ARBA00022723"/>
    </source>
</evidence>
<reference evidence="8 9" key="2">
    <citation type="submission" date="2015-05" db="EMBL/GenBank/DDBJ databases">
        <authorList>
            <person name="Morales-Cruz A."/>
            <person name="Amrine K.C."/>
            <person name="Cantu D."/>
        </authorList>
    </citation>
    <scope>NUCLEOTIDE SEQUENCE [LARGE SCALE GENOMIC DNA]</scope>
    <source>
        <strain evidence="8">UCRPC4</strain>
    </source>
</reference>
<dbReference type="Proteomes" id="UP000053317">
    <property type="component" value="Unassembled WGS sequence"/>
</dbReference>
<comment type="caution">
    <text evidence="8">The sequence shown here is derived from an EMBL/GenBank/DDBJ whole genome shotgun (WGS) entry which is preliminary data.</text>
</comment>
<dbReference type="Gene3D" id="4.10.240.10">
    <property type="entry name" value="Zn(2)-C6 fungal-type DNA-binding domain"/>
    <property type="match status" value="1"/>
</dbReference>
<dbReference type="PANTHER" id="PTHR36206:SF4">
    <property type="entry name" value="HYPOTHETICAL CONSERVED PROTEIN (EUROFUNG)-RELATED"/>
    <property type="match status" value="1"/>
</dbReference>
<dbReference type="EMBL" id="LCWF01000024">
    <property type="protein sequence ID" value="KKY27451.1"/>
    <property type="molecule type" value="Genomic_DNA"/>
</dbReference>
<evidence type="ECO:0000256" key="6">
    <source>
        <dbReference type="ARBA" id="ARBA00023242"/>
    </source>
</evidence>
<dbReference type="InterPro" id="IPR036864">
    <property type="entry name" value="Zn2-C6_fun-type_DNA-bd_sf"/>
</dbReference>
<keyword evidence="2" id="KW-0862">Zinc</keyword>
<keyword evidence="3" id="KW-0805">Transcription regulation</keyword>
<dbReference type="OrthoDB" id="2593732at2759"/>
<evidence type="ECO:0000313" key="8">
    <source>
        <dbReference type="EMBL" id="KKY27451.1"/>
    </source>
</evidence>
<dbReference type="PROSITE" id="PS00463">
    <property type="entry name" value="ZN2_CY6_FUNGAL_1"/>
    <property type="match status" value="1"/>
</dbReference>
<gene>
    <name evidence="8" type="ORF">UCRPC4_g01046</name>
</gene>
<protein>
    <submittedName>
        <fullName evidence="8">Putative transcription factor cys6</fullName>
    </submittedName>
</protein>
<evidence type="ECO:0000256" key="5">
    <source>
        <dbReference type="ARBA" id="ARBA00023163"/>
    </source>
</evidence>
<dbReference type="GO" id="GO:0008270">
    <property type="term" value="F:zinc ion binding"/>
    <property type="evidence" value="ECO:0007669"/>
    <property type="project" value="InterPro"/>
</dbReference>
<dbReference type="InterPro" id="IPR052360">
    <property type="entry name" value="Transcr_Regulatory_Proteins"/>
</dbReference>
<keyword evidence="1" id="KW-0479">Metal-binding</keyword>
<dbReference type="PANTHER" id="PTHR36206">
    <property type="entry name" value="ASPERCRYPTIN BIOSYNTHESIS CLUSTER-SPECIFIC TRANSCRIPTION REGULATOR ATNN-RELATED"/>
    <property type="match status" value="1"/>
</dbReference>
<dbReference type="Pfam" id="PF00172">
    <property type="entry name" value="Zn_clus"/>
    <property type="match status" value="1"/>
</dbReference>
<evidence type="ECO:0000256" key="3">
    <source>
        <dbReference type="ARBA" id="ARBA00023015"/>
    </source>
</evidence>
<keyword evidence="9" id="KW-1185">Reference proteome</keyword>
<keyword evidence="6" id="KW-0539">Nucleus</keyword>
<name>A0A0G2EZG5_PHACM</name>
<dbReference type="GO" id="GO:0003677">
    <property type="term" value="F:DNA binding"/>
    <property type="evidence" value="ECO:0007669"/>
    <property type="project" value="UniProtKB-KW"/>
</dbReference>
<dbReference type="AlphaFoldDB" id="A0A0G2EZG5"/>
<keyword evidence="4" id="KW-0238">DNA-binding</keyword>
<dbReference type="SMART" id="SM00066">
    <property type="entry name" value="GAL4"/>
    <property type="match status" value="1"/>
</dbReference>
<dbReference type="GO" id="GO:0000981">
    <property type="term" value="F:DNA-binding transcription factor activity, RNA polymerase II-specific"/>
    <property type="evidence" value="ECO:0007669"/>
    <property type="project" value="InterPro"/>
</dbReference>
<accession>A0A0G2EZG5</accession>
<dbReference type="PROSITE" id="PS50048">
    <property type="entry name" value="ZN2_CY6_FUNGAL_2"/>
    <property type="match status" value="1"/>
</dbReference>
<organism evidence="8 9">
    <name type="scientific">Phaeomoniella chlamydospora</name>
    <name type="common">Phaeoacremonium chlamydosporum</name>
    <dbReference type="NCBI Taxonomy" id="158046"/>
    <lineage>
        <taxon>Eukaryota</taxon>
        <taxon>Fungi</taxon>
        <taxon>Dikarya</taxon>
        <taxon>Ascomycota</taxon>
        <taxon>Pezizomycotina</taxon>
        <taxon>Eurotiomycetes</taxon>
        <taxon>Chaetothyriomycetidae</taxon>
        <taxon>Phaeomoniellales</taxon>
        <taxon>Phaeomoniellaceae</taxon>
        <taxon>Phaeomoniella</taxon>
    </lineage>
</organism>
<dbReference type="InterPro" id="IPR001138">
    <property type="entry name" value="Zn2Cys6_DnaBD"/>
</dbReference>
<evidence type="ECO:0000313" key="9">
    <source>
        <dbReference type="Proteomes" id="UP000053317"/>
    </source>
</evidence>
<sequence length="432" mass="49222">MPEGGNGPLRTKTGCLTCRVRRVKCDETKPICIRCTKTGRHCDGYSSVPISRRELIARQFPDDNFTAFERKCFELFRLRTAKAGWELILQLSHLEPSIRHGILALGALHHECDIDTTSSLKAYDKAIQHTRSLQDPSKILAACVIFTSYENITGHYATASMHLRNGLAIANETKSADELREILHRFDFQAMTLADADNPYPWVKPKMLKLKIPYSFGTIKDARILMIEIQRWAMSIMKAYQDNDRSREMAAARDACQQLLHDWKVAFDRSKSEHWIPMPKLYWMLAMLVIGPGCEDNETAWDLHLDLLEGILNAAAPLARISGFSLELGTTVPLFTVATKCRDPLLRRRSIMLLRNPRQEGLWYSPAASKVAERIMQIEEGSGNVKEARDISEAARVRDVFIEFVPSQKYARARFVIKSQTEWSSTEEIISY</sequence>
<evidence type="ECO:0000259" key="7">
    <source>
        <dbReference type="PROSITE" id="PS50048"/>
    </source>
</evidence>
<evidence type="ECO:0000256" key="4">
    <source>
        <dbReference type="ARBA" id="ARBA00023125"/>
    </source>
</evidence>
<dbReference type="CDD" id="cd00067">
    <property type="entry name" value="GAL4"/>
    <property type="match status" value="1"/>
</dbReference>
<evidence type="ECO:0000256" key="2">
    <source>
        <dbReference type="ARBA" id="ARBA00022833"/>
    </source>
</evidence>
<keyword evidence="5" id="KW-0804">Transcription</keyword>
<reference evidence="8 9" key="1">
    <citation type="submission" date="2015-05" db="EMBL/GenBank/DDBJ databases">
        <title>Distinctive expansion of gene families associated with plant cell wall degradation and secondary metabolism in the genomes of grapevine trunk pathogens.</title>
        <authorList>
            <person name="Lawrence D.P."/>
            <person name="Travadon R."/>
            <person name="Rolshausen P.E."/>
            <person name="Baumgartner K."/>
        </authorList>
    </citation>
    <scope>NUCLEOTIDE SEQUENCE [LARGE SCALE GENOMIC DNA]</scope>
    <source>
        <strain evidence="8">UCRPC4</strain>
    </source>
</reference>
<proteinExistence type="predicted"/>
<feature type="domain" description="Zn(2)-C6 fungal-type" evidence="7">
    <location>
        <begin position="14"/>
        <end position="42"/>
    </location>
</feature>